<comment type="caution">
    <text evidence="1">The sequence shown here is derived from an EMBL/GenBank/DDBJ whole genome shotgun (WGS) entry which is preliminary data.</text>
</comment>
<protein>
    <submittedName>
        <fullName evidence="1">Uncharacterized protein</fullName>
    </submittedName>
</protein>
<evidence type="ECO:0000313" key="1">
    <source>
        <dbReference type="EMBL" id="EXV02743.1"/>
    </source>
</evidence>
<proteinExistence type="predicted"/>
<sequence>MRPGTTHQASCWCCRRQWRWWFDKNDEQKVEVLKRGGYNTKAPSWYFGRGSQMGTWDGTDIEVLGTECKNLLTLVGGNGNGNGNGKSPVCSKVSNSTREPMSGFCSRLAVRGEWME</sequence>
<accession>A0A0A1UZH1</accession>
<dbReference type="AlphaFoldDB" id="A0A0A1UZH1"/>
<evidence type="ECO:0000313" key="2">
    <source>
        <dbReference type="Proteomes" id="UP000030151"/>
    </source>
</evidence>
<dbReference type="Proteomes" id="UP000030151">
    <property type="component" value="Unassembled WGS sequence"/>
</dbReference>
<dbReference type="HOGENOM" id="CLU_2097416_0_0_1"/>
<dbReference type="EMBL" id="JELW01000004">
    <property type="protein sequence ID" value="EXV02743.1"/>
    <property type="molecule type" value="Genomic_DNA"/>
</dbReference>
<organism evidence="1 2">
    <name type="scientific">Metarhizium robertsii</name>
    <dbReference type="NCBI Taxonomy" id="568076"/>
    <lineage>
        <taxon>Eukaryota</taxon>
        <taxon>Fungi</taxon>
        <taxon>Dikarya</taxon>
        <taxon>Ascomycota</taxon>
        <taxon>Pezizomycotina</taxon>
        <taxon>Sordariomycetes</taxon>
        <taxon>Hypocreomycetidae</taxon>
        <taxon>Hypocreales</taxon>
        <taxon>Clavicipitaceae</taxon>
        <taxon>Metarhizium</taxon>
    </lineage>
</organism>
<reference evidence="1 2" key="1">
    <citation type="submission" date="2014-02" db="EMBL/GenBank/DDBJ databases">
        <title>The genome sequence of the entomopathogenic fungus Metarhizium robertsii ARSEF 2575.</title>
        <authorList>
            <person name="Giuliano Garisto Donzelli B."/>
            <person name="Roe B.A."/>
            <person name="Macmil S.L."/>
            <person name="Krasnoff S.B."/>
            <person name="Gibson D.M."/>
        </authorList>
    </citation>
    <scope>NUCLEOTIDE SEQUENCE [LARGE SCALE GENOMIC DNA]</scope>
    <source>
        <strain evidence="1 2">ARSEF 2575</strain>
    </source>
</reference>
<gene>
    <name evidence="1" type="ORF">X797_003865</name>
</gene>
<name>A0A0A1UZH1_9HYPO</name>